<dbReference type="AlphaFoldDB" id="A0A7W8HE95"/>
<keyword evidence="1" id="KW-0472">Membrane</keyword>
<feature type="transmembrane region" description="Helical" evidence="1">
    <location>
        <begin position="31"/>
        <end position="52"/>
    </location>
</feature>
<dbReference type="Proteomes" id="UP000543642">
    <property type="component" value="Unassembled WGS sequence"/>
</dbReference>
<evidence type="ECO:0000313" key="2">
    <source>
        <dbReference type="EMBL" id="MBB5266082.1"/>
    </source>
</evidence>
<dbReference type="Pfam" id="PF18975">
    <property type="entry name" value="DUF5711"/>
    <property type="match status" value="1"/>
</dbReference>
<keyword evidence="1" id="KW-1133">Transmembrane helix</keyword>
<reference evidence="2 3" key="1">
    <citation type="submission" date="2020-08" db="EMBL/GenBank/DDBJ databases">
        <title>Genomic Encyclopedia of Type Strains, Phase IV (KMG-IV): sequencing the most valuable type-strain genomes for metagenomic binning, comparative biology and taxonomic classification.</title>
        <authorList>
            <person name="Goeker M."/>
        </authorList>
    </citation>
    <scope>NUCLEOTIDE SEQUENCE [LARGE SCALE GENOMIC DNA]</scope>
    <source>
        <strain evidence="2 3">DSM 106146</strain>
    </source>
</reference>
<keyword evidence="1" id="KW-0812">Transmembrane</keyword>
<comment type="caution">
    <text evidence="2">The sequence shown here is derived from an EMBL/GenBank/DDBJ whole genome shotgun (WGS) entry which is preliminary data.</text>
</comment>
<keyword evidence="3" id="KW-1185">Reference proteome</keyword>
<accession>A0A7W8HE95</accession>
<organism evidence="2 3">
    <name type="scientific">Catenibacillus scindens</name>
    <dbReference type="NCBI Taxonomy" id="673271"/>
    <lineage>
        <taxon>Bacteria</taxon>
        <taxon>Bacillati</taxon>
        <taxon>Bacillota</taxon>
        <taxon>Clostridia</taxon>
        <taxon>Lachnospirales</taxon>
        <taxon>Lachnospiraceae</taxon>
        <taxon>Catenibacillus</taxon>
    </lineage>
</organism>
<dbReference type="Gene3D" id="2.120.10.30">
    <property type="entry name" value="TolB, C-terminal domain"/>
    <property type="match status" value="1"/>
</dbReference>
<name>A0A7W8HE95_9FIRM</name>
<proteinExistence type="predicted"/>
<evidence type="ECO:0000256" key="1">
    <source>
        <dbReference type="SAM" id="Phobius"/>
    </source>
</evidence>
<evidence type="ECO:0000313" key="3">
    <source>
        <dbReference type="Proteomes" id="UP000543642"/>
    </source>
</evidence>
<protein>
    <submittedName>
        <fullName evidence="2">Uncharacterized protein</fullName>
    </submittedName>
</protein>
<dbReference type="EMBL" id="JACHFW010000019">
    <property type="protein sequence ID" value="MBB5266082.1"/>
    <property type="molecule type" value="Genomic_DNA"/>
</dbReference>
<dbReference type="InterPro" id="IPR043765">
    <property type="entry name" value="DUF5711"/>
</dbReference>
<dbReference type="SUPFAM" id="SSF69322">
    <property type="entry name" value="Tricorn protease domain 2"/>
    <property type="match status" value="1"/>
</dbReference>
<gene>
    <name evidence="2" type="ORF">HNP82_003238</name>
</gene>
<dbReference type="InterPro" id="IPR011042">
    <property type="entry name" value="6-blade_b-propeller_TolB-like"/>
</dbReference>
<sequence>MKSAKEKFVKFKAQLKEKWKHRREISPLHRIYYIGIAAVVLVLIGGLIHQSLAYGNFTVLTSIEKTDNVEVNYQIMGNGLLRYSKDGVSYSENLEETVWNQSFEMASARAVTRGNYLAIGDIGSNQIRIFNESGQVGSVVTSYPIVDIAVASQGVVAAILSEGSSNYIDLYSNTGEQLVTIRTNISDMGYPLDFALSEDGEKLAVSYLNVQDGTMSTTVVFYNFGSAGANEVDHIMGTFQYDTIIPKMEFLGNNTIAAYGEEGFAIFSMNYYPELVREVDFGREIKSIFVSDKYMGFIFRNNTENEDGSESSEDLYHMEVYTTSGRLYMERDFDFEYETVTNTDQEIIMYNDTECVIYTFSGREKFSYTFSEPIIRLLPKNTEDEYILISSSAIQEIRLR</sequence>
<dbReference type="RefSeq" id="WP_183776345.1">
    <property type="nucleotide sequence ID" value="NZ_CAWVEG010000179.1"/>
</dbReference>